<evidence type="ECO:0000313" key="2">
    <source>
        <dbReference type="EMBL" id="KAL2811383.1"/>
    </source>
</evidence>
<organism evidence="2 3">
    <name type="scientific">Aspergillus granulosus</name>
    <dbReference type="NCBI Taxonomy" id="176169"/>
    <lineage>
        <taxon>Eukaryota</taxon>
        <taxon>Fungi</taxon>
        <taxon>Dikarya</taxon>
        <taxon>Ascomycota</taxon>
        <taxon>Pezizomycotina</taxon>
        <taxon>Eurotiomycetes</taxon>
        <taxon>Eurotiomycetidae</taxon>
        <taxon>Eurotiales</taxon>
        <taxon>Aspergillaceae</taxon>
        <taxon>Aspergillus</taxon>
        <taxon>Aspergillus subgen. Nidulantes</taxon>
    </lineage>
</organism>
<gene>
    <name evidence="2" type="ORF">BJX63DRAFT_276091</name>
</gene>
<keyword evidence="3" id="KW-1185">Reference proteome</keyword>
<reference evidence="2 3" key="1">
    <citation type="submission" date="2024-07" db="EMBL/GenBank/DDBJ databases">
        <title>Section-level genome sequencing and comparative genomics of Aspergillus sections Usti and Cavernicolus.</title>
        <authorList>
            <consortium name="Lawrence Berkeley National Laboratory"/>
            <person name="Nybo J.L."/>
            <person name="Vesth T.C."/>
            <person name="Theobald S."/>
            <person name="Frisvad J.C."/>
            <person name="Larsen T.O."/>
            <person name="Kjaerboelling I."/>
            <person name="Rothschild-Mancinelli K."/>
            <person name="Lyhne E.K."/>
            <person name="Kogle M.E."/>
            <person name="Barry K."/>
            <person name="Clum A."/>
            <person name="Na H."/>
            <person name="Ledsgaard L."/>
            <person name="Lin J."/>
            <person name="Lipzen A."/>
            <person name="Kuo A."/>
            <person name="Riley R."/>
            <person name="Mondo S."/>
            <person name="Labutti K."/>
            <person name="Haridas S."/>
            <person name="Pangalinan J."/>
            <person name="Salamov A.A."/>
            <person name="Simmons B.A."/>
            <person name="Magnuson J.K."/>
            <person name="Chen J."/>
            <person name="Drula E."/>
            <person name="Henrissat B."/>
            <person name="Wiebenga A."/>
            <person name="Lubbers R.J."/>
            <person name="Gomes A.C."/>
            <person name="Makela M.R."/>
            <person name="Stajich J."/>
            <person name="Grigoriev I.V."/>
            <person name="Mortensen U.H."/>
            <person name="De Vries R.P."/>
            <person name="Baker S.E."/>
            <person name="Andersen M.R."/>
        </authorList>
    </citation>
    <scope>NUCLEOTIDE SEQUENCE [LARGE SCALE GENOMIC DNA]</scope>
    <source>
        <strain evidence="2 3">CBS 588.65</strain>
    </source>
</reference>
<dbReference type="InterPro" id="IPR013744">
    <property type="entry name" value="SidJ"/>
</dbReference>
<protein>
    <submittedName>
        <fullName evidence="2">Uncharacterized protein</fullName>
    </submittedName>
</protein>
<dbReference type="EMBL" id="JBFXLT010000058">
    <property type="protein sequence ID" value="KAL2811383.1"/>
    <property type="molecule type" value="Genomic_DNA"/>
</dbReference>
<accession>A0ABR4H7E2</accession>
<name>A0ABR4H7E2_9EURO</name>
<proteinExistence type="predicted"/>
<evidence type="ECO:0000256" key="1">
    <source>
        <dbReference type="SAM" id="MobiDB-lite"/>
    </source>
</evidence>
<feature type="compositionally biased region" description="Basic residues" evidence="1">
    <location>
        <begin position="11"/>
        <end position="21"/>
    </location>
</feature>
<evidence type="ECO:0000313" key="3">
    <source>
        <dbReference type="Proteomes" id="UP001610334"/>
    </source>
</evidence>
<dbReference type="Pfam" id="PF08538">
    <property type="entry name" value="DUF1749"/>
    <property type="match status" value="1"/>
</dbReference>
<sequence length="127" mass="14243">MARNSPGPRTRNLHSKKSALHTRATRCAHLLQSLLAQLGYSSRLKSQYQAMARSRATELELAAAPPRNGGQKRRMPDTLHHYTERLVAFKPLTNSSDNHIKPHTLLFIRGLGDGLGTVDSVRYRRCS</sequence>
<dbReference type="Proteomes" id="UP001610334">
    <property type="component" value="Unassembled WGS sequence"/>
</dbReference>
<comment type="caution">
    <text evidence="2">The sequence shown here is derived from an EMBL/GenBank/DDBJ whole genome shotgun (WGS) entry which is preliminary data.</text>
</comment>
<feature type="region of interest" description="Disordered" evidence="1">
    <location>
        <begin position="1"/>
        <end position="21"/>
    </location>
</feature>